<dbReference type="RefSeq" id="WP_282509643.1">
    <property type="nucleotide sequence ID" value="NZ_JASCIR010000001.1"/>
</dbReference>
<gene>
    <name evidence="1" type="ORF">QIS99_01885</name>
</gene>
<protein>
    <submittedName>
        <fullName evidence="1">Uncharacterized protein</fullName>
    </submittedName>
</protein>
<reference evidence="1 2" key="1">
    <citation type="submission" date="2023-05" db="EMBL/GenBank/DDBJ databases">
        <title>Draft genome sequence of Streptomyces sp. B-S-A8 isolated from a cave soil in Thailand.</title>
        <authorList>
            <person name="Chamroensaksri N."/>
            <person name="Muangham S."/>
        </authorList>
    </citation>
    <scope>NUCLEOTIDE SEQUENCE [LARGE SCALE GENOMIC DNA]</scope>
    <source>
        <strain evidence="1 2">B-S-A8</strain>
    </source>
</reference>
<dbReference type="Proteomes" id="UP001224661">
    <property type="component" value="Unassembled WGS sequence"/>
</dbReference>
<accession>A0ABT6RKT7</accession>
<proteinExistence type="predicted"/>
<evidence type="ECO:0000313" key="2">
    <source>
        <dbReference type="Proteomes" id="UP001224661"/>
    </source>
</evidence>
<name>A0ABT6RKT7_9ACTN</name>
<organism evidence="1 2">
    <name type="scientific">Streptomyces solicavernae</name>
    <dbReference type="NCBI Taxonomy" id="3043614"/>
    <lineage>
        <taxon>Bacteria</taxon>
        <taxon>Bacillati</taxon>
        <taxon>Actinomycetota</taxon>
        <taxon>Actinomycetes</taxon>
        <taxon>Kitasatosporales</taxon>
        <taxon>Streptomycetaceae</taxon>
        <taxon>Streptomyces</taxon>
    </lineage>
</organism>
<sequence length="51" mass="5477">MSPADSAEAPIYADLVEERGDVPAEVREAAEEALREADRVLDFSTLEVTAA</sequence>
<keyword evidence="2" id="KW-1185">Reference proteome</keyword>
<comment type="caution">
    <text evidence="1">The sequence shown here is derived from an EMBL/GenBank/DDBJ whole genome shotgun (WGS) entry which is preliminary data.</text>
</comment>
<evidence type="ECO:0000313" key="1">
    <source>
        <dbReference type="EMBL" id="MDI3384970.1"/>
    </source>
</evidence>
<dbReference type="EMBL" id="JASCIR010000001">
    <property type="protein sequence ID" value="MDI3384970.1"/>
    <property type="molecule type" value="Genomic_DNA"/>
</dbReference>